<organism evidence="3 4">
    <name type="scientific">Puniceibacterium antarcticum</name>
    <dbReference type="NCBI Taxonomy" id="1206336"/>
    <lineage>
        <taxon>Bacteria</taxon>
        <taxon>Pseudomonadati</taxon>
        <taxon>Pseudomonadota</taxon>
        <taxon>Alphaproteobacteria</taxon>
        <taxon>Rhodobacterales</taxon>
        <taxon>Paracoccaceae</taxon>
        <taxon>Puniceibacterium</taxon>
    </lineage>
</organism>
<evidence type="ECO:0000259" key="2">
    <source>
        <dbReference type="Pfam" id="PF13472"/>
    </source>
</evidence>
<accession>A0A2G8R9F4</accession>
<keyword evidence="4" id="KW-1185">Reference proteome</keyword>
<proteinExistence type="predicted"/>
<dbReference type="PANTHER" id="PTHR30383">
    <property type="entry name" value="THIOESTERASE 1/PROTEASE 1/LYSOPHOSPHOLIPASE L1"/>
    <property type="match status" value="1"/>
</dbReference>
<feature type="signal peptide" evidence="1">
    <location>
        <begin position="1"/>
        <end position="30"/>
    </location>
</feature>
<dbReference type="InterPro" id="IPR051532">
    <property type="entry name" value="Ester_Hydrolysis_Enzymes"/>
</dbReference>
<dbReference type="EMBL" id="AWWI01000138">
    <property type="protein sequence ID" value="PIL18123.1"/>
    <property type="molecule type" value="Genomic_DNA"/>
</dbReference>
<evidence type="ECO:0000313" key="3">
    <source>
        <dbReference type="EMBL" id="PIL18123.1"/>
    </source>
</evidence>
<sequence length="222" mass="23326">MMAFRTYGVAALQSKLAVAVLLGWATVAQADPVELVALGDSLTAGYGLPQGEGFVPQMQEWLRAQGHDVTVVNAGVSGDTTAGGLARVDWSLSDSTDGMIVTLGGNDLLRGIDPANSRANLEGILKAAGDIPVLLVGLRAPGNYGPQFKTDFDAMYPELSKAYGTLYFPEFFEGLAEGGDRSPQAVRAYMQADGIHPNAEGVKRIVAAMGPSVEELIARAQE</sequence>
<evidence type="ECO:0000313" key="4">
    <source>
        <dbReference type="Proteomes" id="UP000231259"/>
    </source>
</evidence>
<dbReference type="Pfam" id="PF13472">
    <property type="entry name" value="Lipase_GDSL_2"/>
    <property type="match status" value="1"/>
</dbReference>
<dbReference type="Gene3D" id="3.40.50.1110">
    <property type="entry name" value="SGNH hydrolase"/>
    <property type="match status" value="1"/>
</dbReference>
<feature type="chain" id="PRO_5013674753" description="SGNH hydrolase-type esterase domain-containing protein" evidence="1">
    <location>
        <begin position="31"/>
        <end position="222"/>
    </location>
</feature>
<dbReference type="CDD" id="cd01822">
    <property type="entry name" value="Lysophospholipase_L1_like"/>
    <property type="match status" value="1"/>
</dbReference>
<dbReference type="RefSeq" id="WP_099912727.1">
    <property type="nucleotide sequence ID" value="NZ_AWWI01000138.1"/>
</dbReference>
<dbReference type="InterPro" id="IPR013830">
    <property type="entry name" value="SGNH_hydro"/>
</dbReference>
<dbReference type="PANTHER" id="PTHR30383:SF24">
    <property type="entry name" value="THIOESTERASE 1_PROTEASE 1_LYSOPHOSPHOLIPASE L1"/>
    <property type="match status" value="1"/>
</dbReference>
<name>A0A2G8R9F4_9RHOB</name>
<dbReference type="AlphaFoldDB" id="A0A2G8R9F4"/>
<comment type="caution">
    <text evidence="3">The sequence shown here is derived from an EMBL/GenBank/DDBJ whole genome shotgun (WGS) entry which is preliminary data.</text>
</comment>
<feature type="domain" description="SGNH hydrolase-type esterase" evidence="2">
    <location>
        <begin position="37"/>
        <end position="203"/>
    </location>
</feature>
<dbReference type="OrthoDB" id="9786188at2"/>
<gene>
    <name evidence="3" type="ORF">P775_21375</name>
</gene>
<dbReference type="SUPFAM" id="SSF52266">
    <property type="entry name" value="SGNH hydrolase"/>
    <property type="match status" value="1"/>
</dbReference>
<keyword evidence="1" id="KW-0732">Signal</keyword>
<dbReference type="Proteomes" id="UP000231259">
    <property type="component" value="Unassembled WGS sequence"/>
</dbReference>
<dbReference type="GO" id="GO:0004622">
    <property type="term" value="F:phosphatidylcholine lysophospholipase activity"/>
    <property type="evidence" value="ECO:0007669"/>
    <property type="project" value="TreeGrafter"/>
</dbReference>
<reference evidence="3 4" key="1">
    <citation type="submission" date="2013-09" db="EMBL/GenBank/DDBJ databases">
        <title>Genome sequencing of Phaeobacter antarcticus sp. nov. SM1211.</title>
        <authorList>
            <person name="Zhang X.-Y."/>
            <person name="Liu C."/>
            <person name="Chen X.-L."/>
            <person name="Xie B.-B."/>
            <person name="Qin Q.-L."/>
            <person name="Rong J.-C."/>
            <person name="Zhang Y.-Z."/>
        </authorList>
    </citation>
    <scope>NUCLEOTIDE SEQUENCE [LARGE SCALE GENOMIC DNA]</scope>
    <source>
        <strain evidence="3 4">SM1211</strain>
    </source>
</reference>
<protein>
    <recommendedName>
        <fullName evidence="2">SGNH hydrolase-type esterase domain-containing protein</fullName>
    </recommendedName>
</protein>
<evidence type="ECO:0000256" key="1">
    <source>
        <dbReference type="SAM" id="SignalP"/>
    </source>
</evidence>
<dbReference type="InterPro" id="IPR036514">
    <property type="entry name" value="SGNH_hydro_sf"/>
</dbReference>